<reference evidence="5" key="1">
    <citation type="submission" date="2023-05" db="EMBL/GenBank/DDBJ databases">
        <authorList>
            <person name="Du J."/>
        </authorList>
    </citation>
    <scope>NUCLEOTIDE SEQUENCE</scope>
    <source>
        <strain evidence="5">UMB1064</strain>
    </source>
</reference>
<dbReference type="Proteomes" id="UP001223646">
    <property type="component" value="Unassembled WGS sequence"/>
</dbReference>
<dbReference type="EC" id="3.5.1.4" evidence="3"/>
<dbReference type="InterPro" id="IPR023631">
    <property type="entry name" value="Amidase_dom"/>
</dbReference>
<evidence type="ECO:0000259" key="4">
    <source>
        <dbReference type="Pfam" id="PF01425"/>
    </source>
</evidence>
<dbReference type="InterPro" id="IPR000120">
    <property type="entry name" value="Amidase"/>
</dbReference>
<organism evidence="5 6">
    <name type="scientific">Corynebacterium amycolatum</name>
    <dbReference type="NCBI Taxonomy" id="43765"/>
    <lineage>
        <taxon>Bacteria</taxon>
        <taxon>Bacillati</taxon>
        <taxon>Actinomycetota</taxon>
        <taxon>Actinomycetes</taxon>
        <taxon>Mycobacteriales</taxon>
        <taxon>Corynebacteriaceae</taxon>
        <taxon>Corynebacterium</taxon>
    </lineage>
</organism>
<dbReference type="PANTHER" id="PTHR11895:SF7">
    <property type="entry name" value="GLUTAMYL-TRNA(GLN) AMIDOTRANSFERASE SUBUNIT A, MITOCHONDRIAL"/>
    <property type="match status" value="1"/>
</dbReference>
<comment type="caution">
    <text evidence="5">The sequence shown here is derived from an EMBL/GenBank/DDBJ whole genome shotgun (WGS) entry which is preliminary data.</text>
</comment>
<dbReference type="RefSeq" id="WP_284826388.1">
    <property type="nucleotide sequence ID" value="NZ_JASOOY020000031.1"/>
</dbReference>
<dbReference type="EMBL" id="JASOOY020000031">
    <property type="protein sequence ID" value="MEO3717717.1"/>
    <property type="molecule type" value="Genomic_DNA"/>
</dbReference>
<evidence type="ECO:0000313" key="6">
    <source>
        <dbReference type="Proteomes" id="UP001223646"/>
    </source>
</evidence>
<dbReference type="Pfam" id="PF01425">
    <property type="entry name" value="Amidase"/>
    <property type="match status" value="1"/>
</dbReference>
<dbReference type="GO" id="GO:0004040">
    <property type="term" value="F:amidase activity"/>
    <property type="evidence" value="ECO:0007669"/>
    <property type="project" value="UniProtKB-EC"/>
</dbReference>
<dbReference type="PANTHER" id="PTHR11895">
    <property type="entry name" value="TRANSAMIDASE"/>
    <property type="match status" value="1"/>
</dbReference>
<accession>A0AAW9SV68</accession>
<evidence type="ECO:0000313" key="5">
    <source>
        <dbReference type="EMBL" id="MEO3717717.1"/>
    </source>
</evidence>
<gene>
    <name evidence="5" type="ORF">QP460_008950</name>
</gene>
<dbReference type="SUPFAM" id="SSF75304">
    <property type="entry name" value="Amidase signature (AS) enzymes"/>
    <property type="match status" value="1"/>
</dbReference>
<proteinExistence type="inferred from homology"/>
<protein>
    <recommendedName>
        <fullName evidence="3">amidase</fullName>
        <ecNumber evidence="3">3.5.1.4</ecNumber>
    </recommendedName>
</protein>
<evidence type="ECO:0000256" key="3">
    <source>
        <dbReference type="ARBA" id="ARBA00012922"/>
    </source>
</evidence>
<dbReference type="AlphaFoldDB" id="A0AAW9SV68"/>
<dbReference type="InterPro" id="IPR036928">
    <property type="entry name" value="AS_sf"/>
</dbReference>
<comment type="similarity">
    <text evidence="2">Belongs to the amidase family.</text>
</comment>
<comment type="catalytic activity">
    <reaction evidence="1">
        <text>a monocarboxylic acid amide + H2O = a monocarboxylate + NH4(+)</text>
        <dbReference type="Rhea" id="RHEA:12020"/>
        <dbReference type="ChEBI" id="CHEBI:15377"/>
        <dbReference type="ChEBI" id="CHEBI:28938"/>
        <dbReference type="ChEBI" id="CHEBI:35757"/>
        <dbReference type="ChEBI" id="CHEBI:83628"/>
        <dbReference type="EC" id="3.5.1.4"/>
    </reaction>
</comment>
<evidence type="ECO:0000256" key="2">
    <source>
        <dbReference type="ARBA" id="ARBA00009199"/>
    </source>
</evidence>
<sequence length="426" mass="45536">MASHTSAIRNLPTVHEIAAQVREGKLSPVDSVQRSLDAIARLDGGIHAFREVWADRALQAARELEHSENLSELPLAGVPFALKENTALENPFVQQLTSAGAIAVGTTVNPQFCTWGTTTLPGLAVDNPILPGHTPGGSSGGSAAAVAAGMVPFAQGNDGMGSLRIPAACCGLSTLKATPGTMPGRVGGNDWYGMSVQGVLTVNNEDLRLITKILTNGMVDAEDPAKTLPENFAVSVDTTAPVFGLKGAPEYVDAAQQAARVFADKGFAVTEKNMPYPLNPLPMLARWTAGVADQLRDEPRPDHLEWRNRVHAGIGRLLRFTINGRQVARDGARIERELPGDTILITPALAKNPPRIRAWHRMPWIVNLLSNLRFTPYVSTWNYLGFPAGIVVEPTSGLPVQLIARPTQERILLTAMETIASGGRVG</sequence>
<name>A0AAW9SV68_CORAY</name>
<reference evidence="5" key="2">
    <citation type="submission" date="2024-05" db="EMBL/GenBank/DDBJ databases">
        <authorList>
            <person name="Wolfe A."/>
        </authorList>
    </citation>
    <scope>NUCLEOTIDE SEQUENCE</scope>
    <source>
        <strain evidence="5">UMB1064</strain>
    </source>
</reference>
<dbReference type="Gene3D" id="3.90.1300.10">
    <property type="entry name" value="Amidase signature (AS) domain"/>
    <property type="match status" value="1"/>
</dbReference>
<feature type="domain" description="Amidase" evidence="4">
    <location>
        <begin position="31"/>
        <end position="413"/>
    </location>
</feature>
<evidence type="ECO:0000256" key="1">
    <source>
        <dbReference type="ARBA" id="ARBA00001311"/>
    </source>
</evidence>